<keyword evidence="5 8" id="KW-1133">Transmembrane helix</keyword>
<comment type="subcellular location">
    <subcellularLocation>
        <location evidence="1">Endomembrane system</location>
        <topology evidence="1">Multi-pass membrane protein</topology>
    </subcellularLocation>
</comment>
<dbReference type="GO" id="GO:0022857">
    <property type="term" value="F:transmembrane transporter activity"/>
    <property type="evidence" value="ECO:0007669"/>
    <property type="project" value="InterPro"/>
</dbReference>
<evidence type="ECO:0000256" key="1">
    <source>
        <dbReference type="ARBA" id="ARBA00004127"/>
    </source>
</evidence>
<dbReference type="InterPro" id="IPR020846">
    <property type="entry name" value="MFS_dom"/>
</dbReference>
<feature type="transmembrane region" description="Helical" evidence="8">
    <location>
        <begin position="296"/>
        <end position="317"/>
    </location>
</feature>
<dbReference type="CDD" id="cd17502">
    <property type="entry name" value="MFS_Azr1_MDR_like"/>
    <property type="match status" value="1"/>
</dbReference>
<name>A0AAD2HD50_9AGAR</name>
<protein>
    <recommendedName>
        <fullName evidence="9">Major facilitator superfamily (MFS) profile domain-containing protein</fullName>
    </recommendedName>
</protein>
<dbReference type="PROSITE" id="PS50850">
    <property type="entry name" value="MFS"/>
    <property type="match status" value="1"/>
</dbReference>
<evidence type="ECO:0000313" key="11">
    <source>
        <dbReference type="Proteomes" id="UP001295794"/>
    </source>
</evidence>
<dbReference type="Proteomes" id="UP001295794">
    <property type="component" value="Unassembled WGS sequence"/>
</dbReference>
<dbReference type="Gene3D" id="1.20.1250.20">
    <property type="entry name" value="MFS general substrate transporter like domains"/>
    <property type="match status" value="1"/>
</dbReference>
<evidence type="ECO:0000256" key="7">
    <source>
        <dbReference type="SAM" id="MobiDB-lite"/>
    </source>
</evidence>
<dbReference type="InterPro" id="IPR011701">
    <property type="entry name" value="MFS"/>
</dbReference>
<dbReference type="FunFam" id="1.20.1720.10:FF:000013">
    <property type="entry name" value="Related to multidrug resistance proteins"/>
    <property type="match status" value="1"/>
</dbReference>
<evidence type="ECO:0000313" key="10">
    <source>
        <dbReference type="EMBL" id="CAK5272659.1"/>
    </source>
</evidence>
<sequence>MTPRFPAAHLAPSSDSVRDDQDPSSAAMPSDSHKHDAISAPVNADATPSAPNAVPPQVKAKKRAKEDDEHILPHNNMPLVSFALMMTAFLAALDQTIVATALPTIVSDLQGGNNYSWVGSSYLIAAASFAPAYGKLSDIFGRKLVLYPCIAIFLFGSALCGAAKSMTWLIAARVIQGVGGGGIQQMVQVVIGDIVSLEERGTYGSYVGAMWGVAGVVGPLVGGALTDHVSWRWCFWINLPTGGVAGMMLFFFLNLNPHKGKTLREHVREFDFLGLVLVVGGVVALLLGFSESEKGWNTASTIAPLVVGLAAILAGMVNENLTNRSPIIPPRLFRTRTTSLIFLTVFLHSLSFFCAAFYLPLYFQILGASATKSGILIIPFALLSSVTSALAGYVVSKMGDYRRTRDTVTIIGYGLMIMLNEKSSLALQLIYPTIAGLGIGALFLPPLIAMQAAMPQKDMATSSTTFGLFRTLGATIGVSVGQVLCSGVVLHKLKKIPGLTLNLSGGVLAEGVRQIQTIQPQSMKQQVLHAYTAGISAIWILITPVLCICLIAVLFLKKYSLKRKIIRKDKDGREIVEPVTEATEGGPSNSDIEKGALQIEEKTDHASTESDTPHL</sequence>
<evidence type="ECO:0000256" key="4">
    <source>
        <dbReference type="ARBA" id="ARBA00022692"/>
    </source>
</evidence>
<dbReference type="EMBL" id="CAVNYO010000183">
    <property type="protein sequence ID" value="CAK5272659.1"/>
    <property type="molecule type" value="Genomic_DNA"/>
</dbReference>
<dbReference type="InterPro" id="IPR036259">
    <property type="entry name" value="MFS_trans_sf"/>
</dbReference>
<organism evidence="10 11">
    <name type="scientific">Mycena citricolor</name>
    <dbReference type="NCBI Taxonomy" id="2018698"/>
    <lineage>
        <taxon>Eukaryota</taxon>
        <taxon>Fungi</taxon>
        <taxon>Dikarya</taxon>
        <taxon>Basidiomycota</taxon>
        <taxon>Agaricomycotina</taxon>
        <taxon>Agaricomycetes</taxon>
        <taxon>Agaricomycetidae</taxon>
        <taxon>Agaricales</taxon>
        <taxon>Marasmiineae</taxon>
        <taxon>Mycenaceae</taxon>
        <taxon>Mycena</taxon>
    </lineage>
</organism>
<dbReference type="PRINTS" id="PR01036">
    <property type="entry name" value="TCRTETB"/>
</dbReference>
<comment type="caution">
    <text evidence="10">The sequence shown here is derived from an EMBL/GenBank/DDBJ whole genome shotgun (WGS) entry which is preliminary data.</text>
</comment>
<feature type="transmembrane region" description="Helical" evidence="8">
    <location>
        <begin position="114"/>
        <end position="133"/>
    </location>
</feature>
<feature type="transmembrane region" description="Helical" evidence="8">
    <location>
        <begin position="79"/>
        <end position="102"/>
    </location>
</feature>
<evidence type="ECO:0000256" key="3">
    <source>
        <dbReference type="ARBA" id="ARBA00022448"/>
    </source>
</evidence>
<dbReference type="AlphaFoldDB" id="A0AAD2HD50"/>
<feature type="transmembrane region" description="Helical" evidence="8">
    <location>
        <begin position="530"/>
        <end position="556"/>
    </location>
</feature>
<evidence type="ECO:0000256" key="5">
    <source>
        <dbReference type="ARBA" id="ARBA00022989"/>
    </source>
</evidence>
<proteinExistence type="inferred from homology"/>
<feature type="region of interest" description="Disordered" evidence="7">
    <location>
        <begin position="1"/>
        <end position="70"/>
    </location>
</feature>
<keyword evidence="4 8" id="KW-0812">Transmembrane</keyword>
<feature type="transmembrane region" description="Helical" evidence="8">
    <location>
        <begin position="230"/>
        <end position="252"/>
    </location>
</feature>
<feature type="region of interest" description="Disordered" evidence="7">
    <location>
        <begin position="576"/>
        <end position="615"/>
    </location>
</feature>
<keyword evidence="6 8" id="KW-0472">Membrane</keyword>
<evidence type="ECO:0000256" key="8">
    <source>
        <dbReference type="SAM" id="Phobius"/>
    </source>
</evidence>
<feature type="compositionally biased region" description="Basic and acidic residues" evidence="7">
    <location>
        <begin position="591"/>
        <end position="615"/>
    </location>
</feature>
<evidence type="ECO:0000259" key="9">
    <source>
        <dbReference type="PROSITE" id="PS50850"/>
    </source>
</evidence>
<feature type="transmembrane region" description="Helical" evidence="8">
    <location>
        <begin position="272"/>
        <end position="290"/>
    </location>
</feature>
<dbReference type="Pfam" id="PF07690">
    <property type="entry name" value="MFS_1"/>
    <property type="match status" value="1"/>
</dbReference>
<feature type="transmembrane region" description="Helical" evidence="8">
    <location>
        <begin position="203"/>
        <end position="224"/>
    </location>
</feature>
<comment type="similarity">
    <text evidence="2">Belongs to the major facilitator superfamily.</text>
</comment>
<evidence type="ECO:0000256" key="6">
    <source>
        <dbReference type="ARBA" id="ARBA00023136"/>
    </source>
</evidence>
<keyword evidence="11" id="KW-1185">Reference proteome</keyword>
<gene>
    <name evidence="10" type="ORF">MYCIT1_LOCUS18460</name>
</gene>
<feature type="transmembrane region" description="Helical" evidence="8">
    <location>
        <begin position="425"/>
        <end position="449"/>
    </location>
</feature>
<feature type="transmembrane region" description="Helical" evidence="8">
    <location>
        <begin position="145"/>
        <end position="164"/>
    </location>
</feature>
<dbReference type="GO" id="GO:0012505">
    <property type="term" value="C:endomembrane system"/>
    <property type="evidence" value="ECO:0007669"/>
    <property type="project" value="UniProtKB-SubCell"/>
</dbReference>
<feature type="transmembrane region" description="Helical" evidence="8">
    <location>
        <begin position="375"/>
        <end position="395"/>
    </location>
</feature>
<feature type="transmembrane region" description="Helical" evidence="8">
    <location>
        <begin position="338"/>
        <end position="363"/>
    </location>
</feature>
<dbReference type="PANTHER" id="PTHR23501">
    <property type="entry name" value="MAJOR FACILITATOR SUPERFAMILY"/>
    <property type="match status" value="1"/>
</dbReference>
<keyword evidence="3" id="KW-0813">Transport</keyword>
<reference evidence="10" key="1">
    <citation type="submission" date="2023-11" db="EMBL/GenBank/DDBJ databases">
        <authorList>
            <person name="De Vega J J."/>
            <person name="De Vega J J."/>
        </authorList>
    </citation>
    <scope>NUCLEOTIDE SEQUENCE</scope>
</reference>
<dbReference type="GO" id="GO:0005886">
    <property type="term" value="C:plasma membrane"/>
    <property type="evidence" value="ECO:0007669"/>
    <property type="project" value="TreeGrafter"/>
</dbReference>
<feature type="domain" description="Major facilitator superfamily (MFS) profile" evidence="9">
    <location>
        <begin position="80"/>
        <end position="561"/>
    </location>
</feature>
<dbReference type="Gene3D" id="1.20.1720.10">
    <property type="entry name" value="Multidrug resistance protein D"/>
    <property type="match status" value="1"/>
</dbReference>
<dbReference type="SUPFAM" id="SSF103473">
    <property type="entry name" value="MFS general substrate transporter"/>
    <property type="match status" value="1"/>
</dbReference>
<dbReference type="PANTHER" id="PTHR23501:SF102">
    <property type="entry name" value="DRUG TRANSPORTER, PUTATIVE (AFU_ORTHOLOGUE AFUA_3G08530)-RELATED"/>
    <property type="match status" value="1"/>
</dbReference>
<accession>A0AAD2HD50</accession>
<evidence type="ECO:0000256" key="2">
    <source>
        <dbReference type="ARBA" id="ARBA00008335"/>
    </source>
</evidence>